<dbReference type="OrthoDB" id="7480128at2759"/>
<evidence type="ECO:0000313" key="2">
    <source>
        <dbReference type="RefSeq" id="XP_026731847.1"/>
    </source>
</evidence>
<name>A0A7E5VUA9_TRINI</name>
<dbReference type="InParanoid" id="A0A7E5VUA9"/>
<dbReference type="RefSeq" id="XP_026731847.1">
    <property type="nucleotide sequence ID" value="XM_026876046.1"/>
</dbReference>
<sequence>MAQILSGHGCFGNYLLRIARREATPCCHHCNDSEDNAQHTLEVCPAWAIQRQTVVAVVGGDLSLPSVVASMVGSEESWRAVAEFSDEVMALKESAERERELSTTLPIRARRTRAKRRADNALFQPP</sequence>
<dbReference type="KEGG" id="tnl:113496728"/>
<reference evidence="2" key="1">
    <citation type="submission" date="2025-08" db="UniProtKB">
        <authorList>
            <consortium name="RefSeq"/>
        </authorList>
    </citation>
    <scope>IDENTIFICATION</scope>
</reference>
<gene>
    <name evidence="2" type="primary">LOC113496728</name>
</gene>
<dbReference type="Proteomes" id="UP000322000">
    <property type="component" value="Chromosome 8"/>
</dbReference>
<keyword evidence="1" id="KW-1185">Reference proteome</keyword>
<accession>A0A7E5VUA9</accession>
<evidence type="ECO:0000313" key="1">
    <source>
        <dbReference type="Proteomes" id="UP000322000"/>
    </source>
</evidence>
<protein>
    <submittedName>
        <fullName evidence="2">Uncharacterized protein LOC113496728</fullName>
    </submittedName>
</protein>
<organism evidence="1 2">
    <name type="scientific">Trichoplusia ni</name>
    <name type="common">Cabbage looper</name>
    <dbReference type="NCBI Taxonomy" id="7111"/>
    <lineage>
        <taxon>Eukaryota</taxon>
        <taxon>Metazoa</taxon>
        <taxon>Ecdysozoa</taxon>
        <taxon>Arthropoda</taxon>
        <taxon>Hexapoda</taxon>
        <taxon>Insecta</taxon>
        <taxon>Pterygota</taxon>
        <taxon>Neoptera</taxon>
        <taxon>Endopterygota</taxon>
        <taxon>Lepidoptera</taxon>
        <taxon>Glossata</taxon>
        <taxon>Ditrysia</taxon>
        <taxon>Noctuoidea</taxon>
        <taxon>Noctuidae</taxon>
        <taxon>Plusiinae</taxon>
        <taxon>Trichoplusia</taxon>
    </lineage>
</organism>
<dbReference type="GeneID" id="113496728"/>
<dbReference type="AlphaFoldDB" id="A0A7E5VUA9"/>
<proteinExistence type="predicted"/>